<dbReference type="AlphaFoldDB" id="A0A803JW00"/>
<reference evidence="1" key="1">
    <citation type="journal article" date="2010" name="Science">
        <title>The genome of the Western clawed frog Xenopus tropicalis.</title>
        <authorList>
            <person name="Hellsten U."/>
            <person name="Harland R.M."/>
            <person name="Gilchrist M.J."/>
            <person name="Hendrix D."/>
            <person name="Jurka J."/>
            <person name="Kapitonov V."/>
            <person name="Ovcharenko I."/>
            <person name="Putnam N.H."/>
            <person name="Shu S."/>
            <person name="Taher L."/>
            <person name="Blitz I.L."/>
            <person name="Blumberg B."/>
            <person name="Dichmann D.S."/>
            <person name="Dubchak I."/>
            <person name="Amaya E."/>
            <person name="Detter J.C."/>
            <person name="Fletcher R."/>
            <person name="Gerhard D.S."/>
            <person name="Goodstein D."/>
            <person name="Graves T."/>
            <person name="Grigoriev I.V."/>
            <person name="Grimwood J."/>
            <person name="Kawashima T."/>
            <person name="Lindquist E."/>
            <person name="Lucas S.M."/>
            <person name="Mead P.E."/>
            <person name="Mitros T."/>
            <person name="Ogino H."/>
            <person name="Ohta Y."/>
            <person name="Poliakov A.V."/>
            <person name="Pollet N."/>
            <person name="Robert J."/>
            <person name="Salamov A."/>
            <person name="Sater A.K."/>
            <person name="Schmutz J."/>
            <person name="Terry A."/>
            <person name="Vize P.D."/>
            <person name="Warren W.C."/>
            <person name="Wells D."/>
            <person name="Wills A."/>
            <person name="Wilson R.K."/>
            <person name="Zimmerman L.B."/>
            <person name="Zorn A.M."/>
            <person name="Grainger R."/>
            <person name="Grammer T."/>
            <person name="Khokha M.K."/>
            <person name="Richardson P.M."/>
            <person name="Rokhsar D.S."/>
        </authorList>
    </citation>
    <scope>NUCLEOTIDE SEQUENCE [LARGE SCALE GENOMIC DNA]</scope>
    <source>
        <strain evidence="1">Nigerian</strain>
    </source>
</reference>
<reference evidence="1" key="2">
    <citation type="submission" date="2021-03" db="UniProtKB">
        <authorList>
            <consortium name="Ensembl"/>
        </authorList>
    </citation>
    <scope>IDENTIFICATION</scope>
</reference>
<accession>A0A803JW00</accession>
<protein>
    <submittedName>
        <fullName evidence="1">Uncharacterized protein</fullName>
    </submittedName>
</protein>
<organism evidence="1">
    <name type="scientific">Xenopus tropicalis</name>
    <name type="common">Western clawed frog</name>
    <name type="synonym">Silurana tropicalis</name>
    <dbReference type="NCBI Taxonomy" id="8364"/>
    <lineage>
        <taxon>Eukaryota</taxon>
        <taxon>Metazoa</taxon>
        <taxon>Chordata</taxon>
        <taxon>Craniata</taxon>
        <taxon>Vertebrata</taxon>
        <taxon>Euteleostomi</taxon>
        <taxon>Amphibia</taxon>
        <taxon>Batrachia</taxon>
        <taxon>Anura</taxon>
        <taxon>Pipoidea</taxon>
        <taxon>Pipidae</taxon>
        <taxon>Xenopodinae</taxon>
        <taxon>Xenopus</taxon>
        <taxon>Silurana</taxon>
    </lineage>
</organism>
<dbReference type="Ensembl" id="ENSXETT00000120552">
    <property type="protein sequence ID" value="ENSXETP00000112219"/>
    <property type="gene ID" value="ENSXETG00000047443"/>
</dbReference>
<proteinExistence type="predicted"/>
<dbReference type="InParanoid" id="A0A803JW00"/>
<evidence type="ECO:0000313" key="1">
    <source>
        <dbReference type="Ensembl" id="ENSXETP00000112219"/>
    </source>
</evidence>
<sequence>SHRKSMGEFTKVVILRQNKSGDRFVRFSTLFTNLYLHICELGLILTLLSGEALNWASPLIEQQSPLLSDFNGEGSLFGWVFQKTQWNLF</sequence>
<name>A0A803JW00_XENTR</name>